<feature type="region of interest" description="Disordered" evidence="1">
    <location>
        <begin position="1460"/>
        <end position="1482"/>
    </location>
</feature>
<feature type="region of interest" description="Disordered" evidence="1">
    <location>
        <begin position="65"/>
        <end position="147"/>
    </location>
</feature>
<gene>
    <name evidence="4" type="ORF">CGI_10025068</name>
</gene>
<dbReference type="FunFam" id="1.25.40.10:FF:001590">
    <property type="entry name" value="Rapsynoid, putative"/>
    <property type="match status" value="1"/>
</dbReference>
<proteinExistence type="predicted"/>
<feature type="region of interest" description="Disordered" evidence="1">
    <location>
        <begin position="2608"/>
        <end position="2627"/>
    </location>
</feature>
<feature type="region of interest" description="Disordered" evidence="1">
    <location>
        <begin position="2391"/>
        <end position="2416"/>
    </location>
</feature>
<feature type="region of interest" description="Disordered" evidence="1">
    <location>
        <begin position="2197"/>
        <end position="2216"/>
    </location>
</feature>
<feature type="region of interest" description="Disordered" evidence="1">
    <location>
        <begin position="2086"/>
        <end position="2127"/>
    </location>
</feature>
<feature type="region of interest" description="Disordered" evidence="1">
    <location>
        <begin position="1"/>
        <end position="42"/>
    </location>
</feature>
<feature type="compositionally biased region" description="Basic and acidic residues" evidence="1">
    <location>
        <begin position="2482"/>
        <end position="2499"/>
    </location>
</feature>
<feature type="region of interest" description="Disordered" evidence="1">
    <location>
        <begin position="2471"/>
        <end position="2529"/>
    </location>
</feature>
<dbReference type="SMART" id="SM00028">
    <property type="entry name" value="TPR"/>
    <property type="match status" value="25"/>
</dbReference>
<dbReference type="Pfam" id="PF26117">
    <property type="entry name" value="TTC28_C"/>
    <property type="match status" value="1"/>
</dbReference>
<feature type="compositionally biased region" description="Polar residues" evidence="1">
    <location>
        <begin position="2471"/>
        <end position="2480"/>
    </location>
</feature>
<feature type="compositionally biased region" description="Low complexity" evidence="1">
    <location>
        <begin position="2086"/>
        <end position="2113"/>
    </location>
</feature>
<feature type="compositionally biased region" description="Polar residues" evidence="1">
    <location>
        <begin position="2508"/>
        <end position="2529"/>
    </location>
</feature>
<dbReference type="SUPFAM" id="SSF48452">
    <property type="entry name" value="TPR-like"/>
    <property type="match status" value="5"/>
</dbReference>
<feature type="compositionally biased region" description="Basic and acidic residues" evidence="1">
    <location>
        <begin position="2314"/>
        <end position="2324"/>
    </location>
</feature>
<dbReference type="Gene3D" id="1.25.40.10">
    <property type="entry name" value="Tetratricopeptide repeat domain"/>
    <property type="match status" value="7"/>
</dbReference>
<dbReference type="FunFam" id="1.25.40.10:FF:000040">
    <property type="entry name" value="Tetratricopeptide repeat domain 28"/>
    <property type="match status" value="1"/>
</dbReference>
<feature type="compositionally biased region" description="Basic and acidic residues" evidence="1">
    <location>
        <begin position="2238"/>
        <end position="2249"/>
    </location>
</feature>
<dbReference type="EMBL" id="JH818738">
    <property type="protein sequence ID" value="EKC41609.1"/>
    <property type="molecule type" value="Genomic_DNA"/>
</dbReference>
<evidence type="ECO:0000256" key="1">
    <source>
        <dbReference type="SAM" id="MobiDB-lite"/>
    </source>
</evidence>
<dbReference type="PROSITE" id="PS50005">
    <property type="entry name" value="TPR"/>
    <property type="match status" value="10"/>
</dbReference>
<feature type="compositionally biased region" description="Basic and acidic residues" evidence="1">
    <location>
        <begin position="2286"/>
        <end position="2296"/>
    </location>
</feature>
<dbReference type="HOGENOM" id="CLU_000553_1_0_1"/>
<feature type="region of interest" description="Disordered" evidence="1">
    <location>
        <begin position="2335"/>
        <end position="2354"/>
    </location>
</feature>
<feature type="region of interest" description="Disordered" evidence="1">
    <location>
        <begin position="2818"/>
        <end position="2850"/>
    </location>
</feature>
<organism evidence="4">
    <name type="scientific">Magallana gigas</name>
    <name type="common">Pacific oyster</name>
    <name type="synonym">Crassostrea gigas</name>
    <dbReference type="NCBI Taxonomy" id="29159"/>
    <lineage>
        <taxon>Eukaryota</taxon>
        <taxon>Metazoa</taxon>
        <taxon>Spiralia</taxon>
        <taxon>Lophotrochozoa</taxon>
        <taxon>Mollusca</taxon>
        <taxon>Bivalvia</taxon>
        <taxon>Autobranchia</taxon>
        <taxon>Pteriomorphia</taxon>
        <taxon>Ostreida</taxon>
        <taxon>Ostreoidea</taxon>
        <taxon>Ostreidae</taxon>
        <taxon>Magallana</taxon>
    </lineage>
</organism>
<feature type="region of interest" description="Disordered" evidence="1">
    <location>
        <begin position="2224"/>
        <end position="2324"/>
    </location>
</feature>
<dbReference type="Pfam" id="PF13176">
    <property type="entry name" value="TPR_7"/>
    <property type="match status" value="2"/>
</dbReference>
<evidence type="ECO:0000259" key="3">
    <source>
        <dbReference type="Pfam" id="PF26117"/>
    </source>
</evidence>
<feature type="region of interest" description="Disordered" evidence="1">
    <location>
        <begin position="2555"/>
        <end position="2574"/>
    </location>
</feature>
<feature type="compositionally biased region" description="Polar residues" evidence="1">
    <location>
        <begin position="2297"/>
        <end position="2313"/>
    </location>
</feature>
<feature type="compositionally biased region" description="Polar residues" evidence="1">
    <location>
        <begin position="2557"/>
        <end position="2572"/>
    </location>
</feature>
<reference evidence="4" key="1">
    <citation type="journal article" date="2012" name="Nature">
        <title>The oyster genome reveals stress adaptation and complexity of shell formation.</title>
        <authorList>
            <person name="Zhang G."/>
            <person name="Fang X."/>
            <person name="Guo X."/>
            <person name="Li L."/>
            <person name="Luo R."/>
            <person name="Xu F."/>
            <person name="Yang P."/>
            <person name="Zhang L."/>
            <person name="Wang X."/>
            <person name="Qi H."/>
            <person name="Xiong Z."/>
            <person name="Que H."/>
            <person name="Xie Y."/>
            <person name="Holland P.W."/>
            <person name="Paps J."/>
            <person name="Zhu Y."/>
            <person name="Wu F."/>
            <person name="Chen Y."/>
            <person name="Wang J."/>
            <person name="Peng C."/>
            <person name="Meng J."/>
            <person name="Yang L."/>
            <person name="Liu J."/>
            <person name="Wen B."/>
            <person name="Zhang N."/>
            <person name="Huang Z."/>
            <person name="Zhu Q."/>
            <person name="Feng Y."/>
            <person name="Mount A."/>
            <person name="Hedgecock D."/>
            <person name="Xu Z."/>
            <person name="Liu Y."/>
            <person name="Domazet-Loso T."/>
            <person name="Du Y."/>
            <person name="Sun X."/>
            <person name="Zhang S."/>
            <person name="Liu B."/>
            <person name="Cheng P."/>
            <person name="Jiang X."/>
            <person name="Li J."/>
            <person name="Fan D."/>
            <person name="Wang W."/>
            <person name="Fu W."/>
            <person name="Wang T."/>
            <person name="Wang B."/>
            <person name="Zhang J."/>
            <person name="Peng Z."/>
            <person name="Li Y."/>
            <person name="Li N."/>
            <person name="Wang J."/>
            <person name="Chen M."/>
            <person name="He Y."/>
            <person name="Tan F."/>
            <person name="Song X."/>
            <person name="Zheng Q."/>
            <person name="Huang R."/>
            <person name="Yang H."/>
            <person name="Du X."/>
            <person name="Chen L."/>
            <person name="Yang M."/>
            <person name="Gaffney P.M."/>
            <person name="Wang S."/>
            <person name="Luo L."/>
            <person name="She Z."/>
            <person name="Ming Y."/>
            <person name="Huang W."/>
            <person name="Zhang S."/>
            <person name="Huang B."/>
            <person name="Zhang Y."/>
            <person name="Qu T."/>
            <person name="Ni P."/>
            <person name="Miao G."/>
            <person name="Wang J."/>
            <person name="Wang Q."/>
            <person name="Steinberg C.E."/>
            <person name="Wang H."/>
            <person name="Li N."/>
            <person name="Qian L."/>
            <person name="Zhang G."/>
            <person name="Li Y."/>
            <person name="Yang H."/>
            <person name="Liu X."/>
            <person name="Wang J."/>
            <person name="Yin Y."/>
            <person name="Wang J."/>
        </authorList>
    </citation>
    <scope>NUCLEOTIDE SEQUENCE [LARGE SCALE GENOMIC DNA]</scope>
    <source>
        <strain evidence="4">05x7-T-G4-1.051#20</strain>
    </source>
</reference>
<dbReference type="InterPro" id="IPR011990">
    <property type="entry name" value="TPR-like_helical_dom_sf"/>
</dbReference>
<dbReference type="InterPro" id="IPR024983">
    <property type="entry name" value="CHAT_dom"/>
</dbReference>
<evidence type="ECO:0000313" key="4">
    <source>
        <dbReference type="EMBL" id="EKC41609.1"/>
    </source>
</evidence>
<dbReference type="PANTHER" id="PTHR10098">
    <property type="entry name" value="RAPSYN-RELATED"/>
    <property type="match status" value="1"/>
</dbReference>
<feature type="compositionally biased region" description="Low complexity" evidence="1">
    <location>
        <begin position="2276"/>
        <end position="2285"/>
    </location>
</feature>
<feature type="compositionally biased region" description="Polar residues" evidence="1">
    <location>
        <begin position="71"/>
        <end position="83"/>
    </location>
</feature>
<dbReference type="PANTHER" id="PTHR10098:SF108">
    <property type="entry name" value="TETRATRICOPEPTIDE REPEAT PROTEIN 28"/>
    <property type="match status" value="1"/>
</dbReference>
<accession>K1RD74</accession>
<feature type="domain" description="TTC28 C-terminal" evidence="3">
    <location>
        <begin position="1979"/>
        <end position="2080"/>
    </location>
</feature>
<feature type="compositionally biased region" description="Polar residues" evidence="1">
    <location>
        <begin position="2403"/>
        <end position="2416"/>
    </location>
</feature>
<feature type="compositionally biased region" description="Polar residues" evidence="1">
    <location>
        <begin position="2260"/>
        <end position="2271"/>
    </location>
</feature>
<dbReference type="Pfam" id="PF13374">
    <property type="entry name" value="TPR_10"/>
    <property type="match status" value="2"/>
</dbReference>
<sequence>MKRAETRPPGPPRQGGGKRQVKPLNGGEIPIHSPRSTFRNSSNMNVELNYFEHIKDLAVSSKKAVKHFSGDDTQAQGSSSQPFHRSHAIRGPPSPRSREPPSPRTPPSPISHQANRHPTDYTNHTAVSTRQPSSSTSDSQSSCGPRGANQTLYLQKIRESSEAVNSGDFRRAVQLYTEAIQLDPSNHILFTNRSAAYCKLRQFHKSLEDAKQAKQLNPKWAKVKILKSPGGFKLVIYRFVVNPETNPLHFAVSPIMMKWSYRSFKELKDLKGPKGGQKKAYLREGVALQNLGQHGEALAAFGAGLAQDANNTNLITGLIDAALKSPLKDKLGPTFNQLQKLKLNQSAFVIISVIGQELLAAGHYSAAVSMLEAALQIGTCSLKLRGSVFSALSSAYWGLGSIETAISYMQHDLSVAKSLGDHDGECRAYGNLGSAYFSKGHYKEALSNHRYQLALAMKLKQRQAAASALGSLGHVYTAIGDYPNALQSHKQCLFLMKQSGDKLQEAREIGNAGAVYLAMGEFSSAVECHNKHLQIAKNLKNSVEEARAYSNLGSAFHYKRDYQKAISYHRQVLQIAEDRQDKTLEARAYAGLGHAARCMMDYENARKYHEKQLDNALQTKDKVAEGRACSNLGIIFHQLGQFNSALKLHQVHLRIAKELGDNASQGRAYGNLGNAYCALKKYEEAVKYHKQELQISSQVNDRHSEGATHGNLAVAYQALGMVDKAQFHYSTHLNISKELKDTPSEARALCNLGNFHSSRGDYSSAVRFYEQYLMLSQELHDSEGEAKACFNLGYAHFALGNHLEAVRYYEQDMSIARELKDQLGMARAYCNLGLAHKALHDYQESLECQRNSLTIMKEIKNTKGIFRALGNIGDVLLKIGNVNEAIAIYKEQLQMAKKSSSKDLIATAFGALGAAHRNLGQYDKALGYHTQELSIRQDMDDRRGECRAHGNLGNVHMSLGHYMDAFKCYEEQLEKARELQNSSLEAQASGNLAITKMNMNCFEDAIGLFEQQLAMLEQVSCAASIFDKGRALGNLGDCYEALGDFDESVKCHEQYLAISQQANSLSDQDKAYRGLGNAHKNVGNLQQALVCFEKRLVVAHELNSSSAKASAYGELGCLHSLLGNFEQAISCLQHQLTIAQEMGDRRCESEAACGLGGVYQSMGDYDKALEYHQMDLQIAEQTHNSNCQCRAYGNLGLTHESLGNFEDAIQYQEQHLSIAAQLNDRVAKTLAYSSLGRVHHALNNHSQAVEYLRQGLTIAEQLGRREDEAKIRHRLGLSLWGKGDLDECQQQLYRATDLFESIRRDGQLNSEYKMSLFDLQTACYQALQRVLVSLNRHEEALVMAERACTRAFIDYLLERQAGSEGMFRNDIDPAPITCDQIVNTVSKQKSLVLYFSIAAGYLYSWLLTPDNGIVKFHETNMSELETDYGEHSDTLSMRSVNFGSCSVLDQYVGHVRESMGIESHTQKNNSSRESETDSESDDVWQQHLEELGDKLNAENDRTGFLRMVNRNHKLNSSNYSLSSMFSLSTSFTTNSFNMHRKSSLRMKSQASTRAPLSVLYQVLIAPMEEAIATVSAEWGSGPIDLVLVLQGELYLIPFPVLRKEQNQEYMFERFNLSIMPSVTALANGQKRDRHGRPVIDSSGAVIVGSPKMPMSVSQGWCFKDIPGSEYEARIVGELLTSRPLIGAEATKAAVLNQIEQVEVIHFATHLSWKLSSIVLSPGDNLTTQHSFPTIDSDDSSSDMGGFDGPSLSEYLLTAADILNLKLHAKLVVLSSGYTDDRAGRINSDGVVGLTRALLSAGAKCVLYSLWPVPDAAAKLLMRNFYTALQEGRKVTQALSHGIKSVQSTKQFSHPANWGGWILVGHDIKLSSKIALMGHAICELLQSQNQCREAMRVLLHLIEKSLQRIHQGIKNSMYTTCQSIENKVGGIPGWKDLLQAVGFRFEAARNGLPPAVFFPQTDPGDRLTQASASLQALLGLPPSCVTALSKFLPNYEAGEAYILVIRDILSKMAAKESNIDAIICVKIWRMTGCHEFLASLGLDLVEVGKDEVTLRLGKQANRRQLQFALQSLVAVFDTQEAPKSLSVDSSSSLESLSSSHSGSTSTSNFSKGSTPPLSPRGSRKKSLFNPAEMEKMRMNKMQLMYQGGLSGRKVSSRRERTDPSIYLSHQNRIRNMYGPSGTTLSHHSHHNDIHELQEISENSESETDGHTSSGNSWKECRMTVSTNSDSECSTIPDARTPDRDMLHSSTEHYSLSDGLITGTQSPTSQEYTYSYPGKSSRSVRSVGSDHSEHEEYNFSRQNSGFSDVSVNSGDMSRRPSNFDRYDIHRSSDVSNISSAFEVEPQNSLSDSGSDMFQRSDALRQSDMSDTSGISDANGLPNELPEAMINKNLEPVPNESGFHSEVTSSNQSDASQQSIDVTKLTHKELANRINADVQNHREKLEMFQKESLATSRQEAMALRKEFHTSLQHISGTQQQINGHPSDDRSVVEKRSSSEGKRPPPIPQKPKSFQTFMENPSPNSPQSANENNTHSLSAQQFNNVNSIVSKINSLAAPKQKLQTPNISAFSSSSPRSKNHLLKNDHIVDRPSIQSLANGSVTRDVSSFLNSIHSQNQPRPDSKMSVSSSASSIVTVIHNPQKPMTNSQVNYRPSQTPSPMHNSQTSTPEIPESPASGGGNGHPLHDISFNSSHSSLRGASPKSILNSSPSCLREMNRKPKKRVSFSDSEPSDLESSSTQNSNRASPVTPVSFPINPADRYIPNNVGTKQPIRITGNHFNKTSNQYLPMKTFGNGSVPSAMDSHYMNGTVRTGAVVNGNQKHSAMEPRNSAHPTYKANMAPNVGNPGGPGTRTSDQIRQLYYGRGGRSQVLQSSKC</sequence>
<feature type="domain" description="CHAT" evidence="2">
    <location>
        <begin position="1554"/>
        <end position="1864"/>
    </location>
</feature>
<dbReference type="Pfam" id="PF13424">
    <property type="entry name" value="TPR_12"/>
    <property type="match status" value="7"/>
</dbReference>
<dbReference type="InterPro" id="IPR058900">
    <property type="entry name" value="TTC28_C"/>
</dbReference>
<feature type="region of interest" description="Disordered" evidence="1">
    <location>
        <begin position="2633"/>
        <end position="2768"/>
    </location>
</feature>
<feature type="compositionally biased region" description="Low complexity" evidence="1">
    <location>
        <begin position="128"/>
        <end position="142"/>
    </location>
</feature>
<dbReference type="FunCoup" id="K1RD74">
    <property type="interactions" value="97"/>
</dbReference>
<feature type="compositionally biased region" description="Low complexity" evidence="1">
    <location>
        <begin position="2721"/>
        <end position="2733"/>
    </location>
</feature>
<dbReference type="InterPro" id="IPR019734">
    <property type="entry name" value="TPR_rpt"/>
</dbReference>
<dbReference type="Pfam" id="PF12770">
    <property type="entry name" value="CHAT"/>
    <property type="match status" value="1"/>
</dbReference>
<protein>
    <submittedName>
        <fullName evidence="4">Tetratricopeptide repeat protein 28</fullName>
    </submittedName>
</protein>
<feature type="compositionally biased region" description="Polar residues" evidence="1">
    <location>
        <begin position="2638"/>
        <end position="2664"/>
    </location>
</feature>
<dbReference type="FunFam" id="1.25.40.10:FF:000223">
    <property type="entry name" value="Tetratricopeptide repeat domain 28"/>
    <property type="match status" value="1"/>
</dbReference>
<feature type="compositionally biased region" description="Polar residues" evidence="1">
    <location>
        <begin position="2684"/>
        <end position="2706"/>
    </location>
</feature>
<name>K1RD74_MAGGI</name>
<evidence type="ECO:0000259" key="2">
    <source>
        <dbReference type="Pfam" id="PF12770"/>
    </source>
</evidence>
<dbReference type="InParanoid" id="K1RD74"/>